<name>A0A2S7VKP1_PHOAN</name>
<protein>
    <submittedName>
        <fullName evidence="2">DUF2975 domain-containing protein</fullName>
    </submittedName>
</protein>
<dbReference type="EMBL" id="MSCJ01000003">
    <property type="protein sequence ID" value="PQJ62638.1"/>
    <property type="molecule type" value="Genomic_DNA"/>
</dbReference>
<dbReference type="Pfam" id="PF11188">
    <property type="entry name" value="DUF2975"/>
    <property type="match status" value="1"/>
</dbReference>
<accession>A0A2S7VKP1</accession>
<feature type="transmembrane region" description="Helical" evidence="1">
    <location>
        <begin position="12"/>
        <end position="31"/>
    </location>
</feature>
<evidence type="ECO:0000256" key="1">
    <source>
        <dbReference type="SAM" id="Phobius"/>
    </source>
</evidence>
<proteinExistence type="predicted"/>
<feature type="transmembrane region" description="Helical" evidence="1">
    <location>
        <begin position="145"/>
        <end position="169"/>
    </location>
</feature>
<gene>
    <name evidence="2" type="ORF">BTO08_20650</name>
</gene>
<evidence type="ECO:0000313" key="2">
    <source>
        <dbReference type="EMBL" id="PQJ62638.1"/>
    </source>
</evidence>
<sequence>MSNIQKQSKRARILFQLFFVLTPILVCYFWLTIDTPYAYLTNAGIVQTSYDDLHNITQVPLTLTTRLIATLVSLIYCSIIMYALTKLIKLFRNYENSNIFTLENATIYQKLGYSIFYWVGGSMIYQAIMTLVLSFNNPPGQRMIAFSFVGVDFLTLIMGLVVLIISWVMKEAYILADEQNLTI</sequence>
<keyword evidence="1" id="KW-0812">Transmembrane</keyword>
<dbReference type="RefSeq" id="WP_105062428.1">
    <property type="nucleotide sequence ID" value="NZ_MSCJ01000003.1"/>
</dbReference>
<dbReference type="InterPro" id="IPR021354">
    <property type="entry name" value="DUF2975"/>
</dbReference>
<evidence type="ECO:0000313" key="3">
    <source>
        <dbReference type="Proteomes" id="UP000238730"/>
    </source>
</evidence>
<keyword evidence="1" id="KW-1133">Transmembrane helix</keyword>
<organism evidence="2 3">
    <name type="scientific">Photobacterium angustum</name>
    <dbReference type="NCBI Taxonomy" id="661"/>
    <lineage>
        <taxon>Bacteria</taxon>
        <taxon>Pseudomonadati</taxon>
        <taxon>Pseudomonadota</taxon>
        <taxon>Gammaproteobacteria</taxon>
        <taxon>Vibrionales</taxon>
        <taxon>Vibrionaceae</taxon>
        <taxon>Photobacterium</taxon>
    </lineage>
</organism>
<feature type="transmembrane region" description="Helical" evidence="1">
    <location>
        <begin position="115"/>
        <end position="133"/>
    </location>
</feature>
<dbReference type="AlphaFoldDB" id="A0A2S7VKP1"/>
<reference evidence="2 3" key="1">
    <citation type="submission" date="2016-12" db="EMBL/GenBank/DDBJ databases">
        <title>Diversity of luminous bacteria.</title>
        <authorList>
            <person name="Yoshizawa S."/>
            <person name="Kogure K."/>
        </authorList>
    </citation>
    <scope>NUCLEOTIDE SEQUENCE [LARGE SCALE GENOMIC DNA]</scope>
    <source>
        <strain evidence="2 3">LC1-200</strain>
    </source>
</reference>
<feature type="transmembrane region" description="Helical" evidence="1">
    <location>
        <begin position="67"/>
        <end position="84"/>
    </location>
</feature>
<keyword evidence="1" id="KW-0472">Membrane</keyword>
<dbReference type="OrthoDB" id="8479187at2"/>
<dbReference type="Proteomes" id="UP000238730">
    <property type="component" value="Unassembled WGS sequence"/>
</dbReference>
<comment type="caution">
    <text evidence="2">The sequence shown here is derived from an EMBL/GenBank/DDBJ whole genome shotgun (WGS) entry which is preliminary data.</text>
</comment>